<evidence type="ECO:0000256" key="10">
    <source>
        <dbReference type="ARBA" id="ARBA00038367"/>
    </source>
</evidence>
<dbReference type="FunFam" id="3.65.10.10:FF:000001">
    <property type="entry name" value="UDP-N-acetylglucosamine 1-carboxyvinyltransferase"/>
    <property type="match status" value="1"/>
</dbReference>
<evidence type="ECO:0000256" key="13">
    <source>
        <dbReference type="ARBA" id="ARBA00042443"/>
    </source>
</evidence>
<evidence type="ECO:0000256" key="5">
    <source>
        <dbReference type="ARBA" id="ARBA00022679"/>
    </source>
</evidence>
<proteinExistence type="inferred from homology"/>
<dbReference type="Gene3D" id="3.65.10.10">
    <property type="entry name" value="Enolpyruvate transferase domain"/>
    <property type="match status" value="2"/>
</dbReference>
<dbReference type="NCBIfam" id="NF006873">
    <property type="entry name" value="PRK09369.1"/>
    <property type="match status" value="1"/>
</dbReference>
<dbReference type="PANTHER" id="PTHR43783:SF1">
    <property type="entry name" value="UDP-N-ACETYLGLUCOSAMINE 1-CARBOXYVINYLTRANSFERASE"/>
    <property type="match status" value="1"/>
</dbReference>
<protein>
    <recommendedName>
        <fullName evidence="12">UDP-N-acetylglucosamine 1-carboxyvinyltransferase</fullName>
        <ecNumber evidence="11">2.5.1.7</ecNumber>
    </recommendedName>
    <alternativeName>
        <fullName evidence="13">Enoylpyruvate transferase</fullName>
    </alternativeName>
    <alternativeName>
        <fullName evidence="14">UDP-N-acetylglucosamine enolpyruvyl transferase</fullName>
    </alternativeName>
</protein>
<accession>A0A381RSE0</accession>
<dbReference type="EC" id="2.5.1.7" evidence="11"/>
<comment type="pathway">
    <text evidence="2">Cell wall biogenesis; peptidoglycan biosynthesis.</text>
</comment>
<name>A0A381RSE0_9ZZZZ</name>
<dbReference type="EMBL" id="UINC01002005">
    <property type="protein sequence ID" value="SUZ91793.1"/>
    <property type="molecule type" value="Genomic_DNA"/>
</dbReference>
<evidence type="ECO:0000313" key="17">
    <source>
        <dbReference type="EMBL" id="SUZ91793.1"/>
    </source>
</evidence>
<dbReference type="GO" id="GO:0019277">
    <property type="term" value="P:UDP-N-acetylgalactosamine biosynthetic process"/>
    <property type="evidence" value="ECO:0007669"/>
    <property type="project" value="InterPro"/>
</dbReference>
<keyword evidence="5" id="KW-0808">Transferase</keyword>
<feature type="domain" description="Enolpyruvate transferase" evidence="16">
    <location>
        <begin position="7"/>
        <end position="406"/>
    </location>
</feature>
<keyword evidence="4" id="KW-0132">Cell division</keyword>
<dbReference type="InterPro" id="IPR036968">
    <property type="entry name" value="Enolpyruvate_Tfrase_sf"/>
</dbReference>
<organism evidence="17">
    <name type="scientific">marine metagenome</name>
    <dbReference type="NCBI Taxonomy" id="408172"/>
    <lineage>
        <taxon>unclassified sequences</taxon>
        <taxon>metagenomes</taxon>
        <taxon>ecological metagenomes</taxon>
    </lineage>
</organism>
<evidence type="ECO:0000256" key="7">
    <source>
        <dbReference type="ARBA" id="ARBA00022984"/>
    </source>
</evidence>
<dbReference type="InterPro" id="IPR005750">
    <property type="entry name" value="UDP_GlcNAc_COvinyl_MurA"/>
</dbReference>
<keyword evidence="9" id="KW-0961">Cell wall biogenesis/degradation</keyword>
<evidence type="ECO:0000256" key="1">
    <source>
        <dbReference type="ARBA" id="ARBA00004496"/>
    </source>
</evidence>
<evidence type="ECO:0000256" key="15">
    <source>
        <dbReference type="ARBA" id="ARBA00047527"/>
    </source>
</evidence>
<dbReference type="InterPro" id="IPR050068">
    <property type="entry name" value="MurA_subfamily"/>
</dbReference>
<dbReference type="AlphaFoldDB" id="A0A381RSE0"/>
<evidence type="ECO:0000256" key="8">
    <source>
        <dbReference type="ARBA" id="ARBA00023306"/>
    </source>
</evidence>
<gene>
    <name evidence="17" type="ORF">METZ01_LOCUS44647</name>
</gene>
<dbReference type="GO" id="GO:0008760">
    <property type="term" value="F:UDP-N-acetylglucosamine 1-carboxyvinyltransferase activity"/>
    <property type="evidence" value="ECO:0007669"/>
    <property type="project" value="UniProtKB-EC"/>
</dbReference>
<dbReference type="GO" id="GO:0071555">
    <property type="term" value="P:cell wall organization"/>
    <property type="evidence" value="ECO:0007669"/>
    <property type="project" value="UniProtKB-KW"/>
</dbReference>
<dbReference type="Pfam" id="PF00275">
    <property type="entry name" value="EPSP_synthase"/>
    <property type="match status" value="1"/>
</dbReference>
<evidence type="ECO:0000256" key="6">
    <source>
        <dbReference type="ARBA" id="ARBA00022960"/>
    </source>
</evidence>
<keyword evidence="7" id="KW-0573">Peptidoglycan synthesis</keyword>
<keyword evidence="3" id="KW-0963">Cytoplasm</keyword>
<comment type="similarity">
    <text evidence="10">Belongs to the EPSP synthase family. MurA subfamily.</text>
</comment>
<dbReference type="PANTHER" id="PTHR43783">
    <property type="entry name" value="UDP-N-ACETYLGLUCOSAMINE 1-CARBOXYVINYLTRANSFERASE"/>
    <property type="match status" value="1"/>
</dbReference>
<evidence type="ECO:0000256" key="12">
    <source>
        <dbReference type="ARBA" id="ARBA00039754"/>
    </source>
</evidence>
<dbReference type="GO" id="GO:0005737">
    <property type="term" value="C:cytoplasm"/>
    <property type="evidence" value="ECO:0007669"/>
    <property type="project" value="UniProtKB-SubCell"/>
</dbReference>
<sequence>MDKIKIKGGANLFGSINIPGSKNAALPVMVSSLLSKENLNLHNLPKLQDMNSMISLLRSFGVSVNQNNNTLTLNSQNLKNSTADYDLVRKMRASILVLGPLLSRFRDAKISLPGGCAIGTRPIDIHLDGLSKLGVDFEIDNGFVKGRVKGKLTGTTITLTFPSVGATENIMMAAAQADGISIINNAAQEPEIIDLAVCLNKMGAKISGAGSNSIKIVGVNDFYQADHSIMNDRIVAGTYIIAAVMLNKEFTVKKINPDHLNSLIKTLKSMGANLKIDESSITILPSNKIYGTNIETAPYPGFPTDLQAQVMALMSLAEGTSQITEKIFENRFMHVSELNRLGANIKIKNDTAYIEGGRKFKGAQVMASDLRASVSLVLAALCAEGETQVNRVYHLDRGYEKIEETLGKCGPSIIREK</sequence>
<comment type="catalytic activity">
    <reaction evidence="15">
        <text>phosphoenolpyruvate + UDP-N-acetyl-alpha-D-glucosamine = UDP-N-acetyl-3-O-(1-carboxyvinyl)-alpha-D-glucosamine + phosphate</text>
        <dbReference type="Rhea" id="RHEA:18681"/>
        <dbReference type="ChEBI" id="CHEBI:43474"/>
        <dbReference type="ChEBI" id="CHEBI:57705"/>
        <dbReference type="ChEBI" id="CHEBI:58702"/>
        <dbReference type="ChEBI" id="CHEBI:68483"/>
        <dbReference type="EC" id="2.5.1.7"/>
    </reaction>
</comment>
<dbReference type="CDD" id="cd01555">
    <property type="entry name" value="UdpNAET"/>
    <property type="match status" value="1"/>
</dbReference>
<dbReference type="SUPFAM" id="SSF55205">
    <property type="entry name" value="EPT/RTPC-like"/>
    <property type="match status" value="1"/>
</dbReference>
<dbReference type="GO" id="GO:0008360">
    <property type="term" value="P:regulation of cell shape"/>
    <property type="evidence" value="ECO:0007669"/>
    <property type="project" value="UniProtKB-KW"/>
</dbReference>
<evidence type="ECO:0000259" key="16">
    <source>
        <dbReference type="Pfam" id="PF00275"/>
    </source>
</evidence>
<dbReference type="GO" id="GO:0009252">
    <property type="term" value="P:peptidoglycan biosynthetic process"/>
    <property type="evidence" value="ECO:0007669"/>
    <property type="project" value="UniProtKB-KW"/>
</dbReference>
<dbReference type="GO" id="GO:0051301">
    <property type="term" value="P:cell division"/>
    <property type="evidence" value="ECO:0007669"/>
    <property type="project" value="UniProtKB-KW"/>
</dbReference>
<dbReference type="HAMAP" id="MF_00111">
    <property type="entry name" value="MurA"/>
    <property type="match status" value="1"/>
</dbReference>
<dbReference type="NCBIfam" id="TIGR01072">
    <property type="entry name" value="murA"/>
    <property type="match status" value="1"/>
</dbReference>
<evidence type="ECO:0000256" key="9">
    <source>
        <dbReference type="ARBA" id="ARBA00023316"/>
    </source>
</evidence>
<reference evidence="17" key="1">
    <citation type="submission" date="2018-05" db="EMBL/GenBank/DDBJ databases">
        <authorList>
            <person name="Lanie J.A."/>
            <person name="Ng W.-L."/>
            <person name="Kazmierczak K.M."/>
            <person name="Andrzejewski T.M."/>
            <person name="Davidsen T.M."/>
            <person name="Wayne K.J."/>
            <person name="Tettelin H."/>
            <person name="Glass J.I."/>
            <person name="Rusch D."/>
            <person name="Podicherti R."/>
            <person name="Tsui H.-C.T."/>
            <person name="Winkler M.E."/>
        </authorList>
    </citation>
    <scope>NUCLEOTIDE SEQUENCE</scope>
</reference>
<evidence type="ECO:0000256" key="14">
    <source>
        <dbReference type="ARBA" id="ARBA00042842"/>
    </source>
</evidence>
<keyword evidence="6" id="KW-0133">Cell shape</keyword>
<evidence type="ECO:0000256" key="2">
    <source>
        <dbReference type="ARBA" id="ARBA00004752"/>
    </source>
</evidence>
<comment type="subcellular location">
    <subcellularLocation>
        <location evidence="1">Cytoplasm</location>
    </subcellularLocation>
</comment>
<keyword evidence="8" id="KW-0131">Cell cycle</keyword>
<dbReference type="InterPro" id="IPR001986">
    <property type="entry name" value="Enolpyruvate_Tfrase_dom"/>
</dbReference>
<evidence type="ECO:0000256" key="11">
    <source>
        <dbReference type="ARBA" id="ARBA00039108"/>
    </source>
</evidence>
<evidence type="ECO:0000256" key="3">
    <source>
        <dbReference type="ARBA" id="ARBA00022490"/>
    </source>
</evidence>
<evidence type="ECO:0000256" key="4">
    <source>
        <dbReference type="ARBA" id="ARBA00022618"/>
    </source>
</evidence>
<dbReference type="InterPro" id="IPR013792">
    <property type="entry name" value="RNA3'P_cycl/enolpyr_Trfase_a/b"/>
</dbReference>